<comment type="similarity">
    <text evidence="2">Belongs to the glutamate-gated ion channel (TC 1.A.10.1) family.</text>
</comment>
<dbReference type="PANTHER" id="PTHR42643:SF24">
    <property type="entry name" value="IONOTROPIC RECEPTOR 60A"/>
    <property type="match status" value="1"/>
</dbReference>
<keyword evidence="6 9" id="KW-0472">Membrane</keyword>
<evidence type="ECO:0000256" key="6">
    <source>
        <dbReference type="ARBA" id="ARBA00023136"/>
    </source>
</evidence>
<gene>
    <name evidence="11" type="ORF">RUM43_004453</name>
</gene>
<dbReference type="GO" id="GO:0005886">
    <property type="term" value="C:plasma membrane"/>
    <property type="evidence" value="ECO:0007669"/>
    <property type="project" value="UniProtKB-SubCell"/>
</dbReference>
<dbReference type="AlphaFoldDB" id="A0AAN8SBE6"/>
<sequence length="453" mass="51979">MEDNLVKVSISRILPYIDYTIQNNSTFISGVLGEMWTTLEGRLGLRSEYVIEDFKDGIINFRNLERDVLLHPFIPTPADPRCELSFPVMDVWYDVYLESTPEINSSSAFITCWSTKLWVGTILLVLTIVVVLYLMLRLTSKYIKSEGFVVPSYEPTDSLVQLHSFGNKYNLSKQWRLRVYPHRKLQIENERSVSSCFMFVVAAISSQDNSLRTEVFSVRLLIFVFLFFALIMCNAYSGLLISQLTLGAGFLPFNSLEEMLHMKEPYSLCVRSHAYPYLQLLGNDSSGTHNKWKTILNGEFCPENDNINWSHAMCESRAAFLEIPALIERQIKNAQCKIAKLSKKYYTVSISLLVNSGGFQTSIQCRIREELLKYREAGILSRFKHLWIGEDKPLKLDATHMRVSYQHISGVLQVYFCCIGFCCLIFVLEVLVSRLPNILPSLSFVLHFKLAHS</sequence>
<evidence type="ECO:0000256" key="3">
    <source>
        <dbReference type="ARBA" id="ARBA00022475"/>
    </source>
</evidence>
<evidence type="ECO:0000313" key="11">
    <source>
        <dbReference type="EMBL" id="KAK6642951.1"/>
    </source>
</evidence>
<dbReference type="Proteomes" id="UP001372834">
    <property type="component" value="Unassembled WGS sequence"/>
</dbReference>
<evidence type="ECO:0000256" key="1">
    <source>
        <dbReference type="ARBA" id="ARBA00004651"/>
    </source>
</evidence>
<dbReference type="PANTHER" id="PTHR42643">
    <property type="entry name" value="IONOTROPIC RECEPTOR 20A-RELATED"/>
    <property type="match status" value="1"/>
</dbReference>
<dbReference type="InterPro" id="IPR001320">
    <property type="entry name" value="Iontro_rcpt_C"/>
</dbReference>
<keyword evidence="3" id="KW-1003">Cell membrane</keyword>
<evidence type="ECO:0000256" key="7">
    <source>
        <dbReference type="ARBA" id="ARBA00023170"/>
    </source>
</evidence>
<feature type="domain" description="Ionotropic glutamate receptor C-terminal" evidence="10">
    <location>
        <begin position="115"/>
        <end position="311"/>
    </location>
</feature>
<comment type="subcellular location">
    <subcellularLocation>
        <location evidence="1">Cell membrane</location>
        <topology evidence="1">Multi-pass membrane protein</topology>
    </subcellularLocation>
</comment>
<evidence type="ECO:0000256" key="8">
    <source>
        <dbReference type="ARBA" id="ARBA00023180"/>
    </source>
</evidence>
<evidence type="ECO:0000259" key="10">
    <source>
        <dbReference type="Pfam" id="PF00060"/>
    </source>
</evidence>
<proteinExistence type="inferred from homology"/>
<keyword evidence="5 9" id="KW-1133">Transmembrane helix</keyword>
<feature type="transmembrane region" description="Helical" evidence="9">
    <location>
        <begin position="117"/>
        <end position="136"/>
    </location>
</feature>
<reference evidence="11 12" key="1">
    <citation type="submission" date="2023-10" db="EMBL/GenBank/DDBJ databases">
        <title>Genomes of two closely related lineages of the louse Polyplax serrata with different host specificities.</title>
        <authorList>
            <person name="Martinu J."/>
            <person name="Tarabai H."/>
            <person name="Stefka J."/>
            <person name="Hypsa V."/>
        </authorList>
    </citation>
    <scope>NUCLEOTIDE SEQUENCE [LARGE SCALE GENOMIC DNA]</scope>
    <source>
        <strain evidence="11">HR10_N</strain>
    </source>
</reference>
<comment type="caution">
    <text evidence="11">The sequence shown here is derived from an EMBL/GenBank/DDBJ whole genome shotgun (WGS) entry which is preliminary data.</text>
</comment>
<dbReference type="GO" id="GO:0050906">
    <property type="term" value="P:detection of stimulus involved in sensory perception"/>
    <property type="evidence" value="ECO:0007669"/>
    <property type="project" value="UniProtKB-ARBA"/>
</dbReference>
<organism evidence="11 12">
    <name type="scientific">Polyplax serrata</name>
    <name type="common">Common mouse louse</name>
    <dbReference type="NCBI Taxonomy" id="468196"/>
    <lineage>
        <taxon>Eukaryota</taxon>
        <taxon>Metazoa</taxon>
        <taxon>Ecdysozoa</taxon>
        <taxon>Arthropoda</taxon>
        <taxon>Hexapoda</taxon>
        <taxon>Insecta</taxon>
        <taxon>Pterygota</taxon>
        <taxon>Neoptera</taxon>
        <taxon>Paraneoptera</taxon>
        <taxon>Psocodea</taxon>
        <taxon>Troctomorpha</taxon>
        <taxon>Phthiraptera</taxon>
        <taxon>Anoplura</taxon>
        <taxon>Polyplacidae</taxon>
        <taxon>Polyplax</taxon>
    </lineage>
</organism>
<evidence type="ECO:0000256" key="9">
    <source>
        <dbReference type="SAM" id="Phobius"/>
    </source>
</evidence>
<protein>
    <recommendedName>
        <fullName evidence="10">Ionotropic glutamate receptor C-terminal domain-containing protein</fullName>
    </recommendedName>
</protein>
<evidence type="ECO:0000256" key="2">
    <source>
        <dbReference type="ARBA" id="ARBA00008685"/>
    </source>
</evidence>
<dbReference type="EMBL" id="JAWJWE010000002">
    <property type="protein sequence ID" value="KAK6642951.1"/>
    <property type="molecule type" value="Genomic_DNA"/>
</dbReference>
<keyword evidence="4 9" id="KW-0812">Transmembrane</keyword>
<name>A0AAN8SBE6_POLSC</name>
<accession>A0AAN8SBE6</accession>
<dbReference type="Pfam" id="PF00060">
    <property type="entry name" value="Lig_chan"/>
    <property type="match status" value="1"/>
</dbReference>
<evidence type="ECO:0000256" key="5">
    <source>
        <dbReference type="ARBA" id="ARBA00022989"/>
    </source>
</evidence>
<keyword evidence="8" id="KW-0325">Glycoprotein</keyword>
<keyword evidence="7" id="KW-0675">Receptor</keyword>
<dbReference type="Gene3D" id="1.10.287.70">
    <property type="match status" value="1"/>
</dbReference>
<feature type="transmembrane region" description="Helical" evidence="9">
    <location>
        <begin position="220"/>
        <end position="241"/>
    </location>
</feature>
<dbReference type="GO" id="GO:0015276">
    <property type="term" value="F:ligand-gated monoatomic ion channel activity"/>
    <property type="evidence" value="ECO:0007669"/>
    <property type="project" value="InterPro"/>
</dbReference>
<evidence type="ECO:0000313" key="12">
    <source>
        <dbReference type="Proteomes" id="UP001372834"/>
    </source>
</evidence>
<feature type="transmembrane region" description="Helical" evidence="9">
    <location>
        <begin position="412"/>
        <end position="432"/>
    </location>
</feature>
<dbReference type="InterPro" id="IPR052192">
    <property type="entry name" value="Insect_Ionotropic_Sensory_Rcpt"/>
</dbReference>
<evidence type="ECO:0000256" key="4">
    <source>
        <dbReference type="ARBA" id="ARBA00022692"/>
    </source>
</evidence>